<evidence type="ECO:0000313" key="1">
    <source>
        <dbReference type="EMBL" id="MBO1076319.1"/>
    </source>
</evidence>
<protein>
    <submittedName>
        <fullName evidence="1">Trypsin-like peptidase domain-containing protein</fullName>
    </submittedName>
</protein>
<proteinExistence type="predicted"/>
<organism evidence="1 2">
    <name type="scientific">Roseomonas marmotae</name>
    <dbReference type="NCBI Taxonomy" id="2768161"/>
    <lineage>
        <taxon>Bacteria</taxon>
        <taxon>Pseudomonadati</taxon>
        <taxon>Pseudomonadota</taxon>
        <taxon>Alphaproteobacteria</taxon>
        <taxon>Acetobacterales</taxon>
        <taxon>Roseomonadaceae</taxon>
        <taxon>Roseomonas</taxon>
    </lineage>
</organism>
<comment type="caution">
    <text evidence="1">The sequence shown here is derived from an EMBL/GenBank/DDBJ whole genome shotgun (WGS) entry which is preliminary data.</text>
</comment>
<dbReference type="SUPFAM" id="SSF50494">
    <property type="entry name" value="Trypsin-like serine proteases"/>
    <property type="match status" value="1"/>
</dbReference>
<name>A0ABS3KFR9_9PROT</name>
<dbReference type="Gene3D" id="2.40.10.120">
    <property type="match status" value="1"/>
</dbReference>
<dbReference type="Pfam" id="PF13365">
    <property type="entry name" value="Trypsin_2"/>
    <property type="match status" value="1"/>
</dbReference>
<accession>A0ABS3KFR9</accession>
<keyword evidence="2" id="KW-1185">Reference proteome</keyword>
<gene>
    <name evidence="1" type="ORF">IAI60_17040</name>
</gene>
<dbReference type="Proteomes" id="UP001518990">
    <property type="component" value="Unassembled WGS sequence"/>
</dbReference>
<dbReference type="EMBL" id="JACTNF010000020">
    <property type="protein sequence ID" value="MBO1076319.1"/>
    <property type="molecule type" value="Genomic_DNA"/>
</dbReference>
<dbReference type="RefSeq" id="WP_207449192.1">
    <property type="nucleotide sequence ID" value="NZ_JACTNF010000020.1"/>
</dbReference>
<reference evidence="1 2" key="1">
    <citation type="submission" date="2020-09" db="EMBL/GenBank/DDBJ databases">
        <title>Roseomonas.</title>
        <authorList>
            <person name="Zhu W."/>
        </authorList>
    </citation>
    <scope>NUCLEOTIDE SEQUENCE [LARGE SCALE GENOMIC DNA]</scope>
    <source>
        <strain evidence="1 2">1311</strain>
    </source>
</reference>
<evidence type="ECO:0000313" key="2">
    <source>
        <dbReference type="Proteomes" id="UP001518990"/>
    </source>
</evidence>
<dbReference type="InterPro" id="IPR009003">
    <property type="entry name" value="Peptidase_S1_PA"/>
</dbReference>
<sequence>MAMGLGACARMPGPEAGGTPVAQVAATGFAAVQAGGTARGAAVAFDECHVMTCAHVLPGDDAVVLRRGPDGAEVRPLLLRRSRRMDLAVMRVPAGFLLPPPQATDAPLEGEEVWAAGAPALGSPVARGVVEAPDAVMPGFGRGFTARMPAPR</sequence>